<accession>A0A363NTG1</accession>
<evidence type="ECO:0000313" key="1">
    <source>
        <dbReference type="EMBL" id="PUV24047.1"/>
    </source>
</evidence>
<organism evidence="1 2">
    <name type="scientific">Sphingobacterium athyrii</name>
    <dbReference type="NCBI Taxonomy" id="2152717"/>
    <lineage>
        <taxon>Bacteria</taxon>
        <taxon>Pseudomonadati</taxon>
        <taxon>Bacteroidota</taxon>
        <taxon>Sphingobacteriia</taxon>
        <taxon>Sphingobacteriales</taxon>
        <taxon>Sphingobacteriaceae</taxon>
        <taxon>Sphingobacterium</taxon>
    </lineage>
</organism>
<dbReference type="AlphaFoldDB" id="A0A363NTG1"/>
<keyword evidence="2" id="KW-1185">Reference proteome</keyword>
<proteinExistence type="predicted"/>
<reference evidence="1 2" key="1">
    <citation type="submission" date="2018-04" db="EMBL/GenBank/DDBJ databases">
        <title>Sphingobacterium sp. M46 Genome.</title>
        <authorList>
            <person name="Cheng J."/>
            <person name="Li Y."/>
        </authorList>
    </citation>
    <scope>NUCLEOTIDE SEQUENCE [LARGE SCALE GENOMIC DNA]</scope>
    <source>
        <strain evidence="1 2">M46</strain>
    </source>
</reference>
<sequence length="115" mass="13666">MDFEILYDRAMSFWSGEISIETGQFIENGMLFKNLSFVWGNVEQKTNDLDEWMSLMTWVLFAEFHSQAILNNKNGTGYVDKYDINKDNVKKRLLENLKAPDYLDMYEEFIRDNKV</sequence>
<comment type="caution">
    <text evidence="1">The sequence shown here is derived from an EMBL/GenBank/DDBJ whole genome shotgun (WGS) entry which is preliminary data.</text>
</comment>
<gene>
    <name evidence="1" type="ORF">DCO56_11785</name>
</gene>
<dbReference type="Proteomes" id="UP000250831">
    <property type="component" value="Unassembled WGS sequence"/>
</dbReference>
<protein>
    <submittedName>
        <fullName evidence="1">Uncharacterized protein</fullName>
    </submittedName>
</protein>
<evidence type="ECO:0000313" key="2">
    <source>
        <dbReference type="Proteomes" id="UP000250831"/>
    </source>
</evidence>
<name>A0A363NTG1_9SPHI</name>
<dbReference type="EMBL" id="QCXX01000003">
    <property type="protein sequence ID" value="PUV24047.1"/>
    <property type="molecule type" value="Genomic_DNA"/>
</dbReference>